<dbReference type="RefSeq" id="WP_223264522.1">
    <property type="nucleotide sequence ID" value="NZ_AP021884.1"/>
</dbReference>
<sequence length="144" mass="16090">MNDQSDTETHTHAQETMMYLSRDGYVRLTPETLLATPLRHLLSGLDEDKAMPSHTGARLTRIAGYTEWVSSTTPILTLGWDWQLDGASSQVHYASLGTPRSNVMLVDAEQHDLGAARTLMLLETAIDTLAWQEAVHRHLSTRYA</sequence>
<evidence type="ECO:0000313" key="1">
    <source>
        <dbReference type="EMBL" id="GEP30204.1"/>
    </source>
</evidence>
<dbReference type="EMBL" id="BKAD01000012">
    <property type="protein sequence ID" value="GEP30204.1"/>
    <property type="molecule type" value="Genomic_DNA"/>
</dbReference>
<dbReference type="Pfam" id="PF16245">
    <property type="entry name" value="DUF4902"/>
    <property type="match status" value="1"/>
</dbReference>
<dbReference type="InterPro" id="IPR032598">
    <property type="entry name" value="RsaM-like"/>
</dbReference>
<keyword evidence="2" id="KW-1185">Reference proteome</keyword>
<dbReference type="Gene3D" id="3.10.450.610">
    <property type="match status" value="1"/>
</dbReference>
<dbReference type="Proteomes" id="UP000321337">
    <property type="component" value="Unassembled WGS sequence"/>
</dbReference>
<organism evidence="1 2">
    <name type="scientific">Sulfuriferula plumbiphila</name>
    <dbReference type="NCBI Taxonomy" id="171865"/>
    <lineage>
        <taxon>Bacteria</taxon>
        <taxon>Pseudomonadati</taxon>
        <taxon>Pseudomonadota</taxon>
        <taxon>Betaproteobacteria</taxon>
        <taxon>Nitrosomonadales</taxon>
        <taxon>Sulfuricellaceae</taxon>
        <taxon>Sulfuriferula</taxon>
    </lineage>
</organism>
<comment type="caution">
    <text evidence="1">The sequence shown here is derived from an EMBL/GenBank/DDBJ whole genome shotgun (WGS) entry which is preliminary data.</text>
</comment>
<accession>A0A512L6V0</accession>
<gene>
    <name evidence="1" type="ORF">TPL01_13420</name>
</gene>
<proteinExistence type="predicted"/>
<protein>
    <submittedName>
        <fullName evidence="1">DUF4902 domain-containing protein</fullName>
    </submittedName>
</protein>
<evidence type="ECO:0000313" key="2">
    <source>
        <dbReference type="Proteomes" id="UP000321337"/>
    </source>
</evidence>
<dbReference type="AlphaFoldDB" id="A0A512L6V0"/>
<reference evidence="1 2" key="1">
    <citation type="submission" date="2019-07" db="EMBL/GenBank/DDBJ databases">
        <title>Whole genome shotgun sequence of Thiobacillus plumbophilus NBRC 107929.</title>
        <authorList>
            <person name="Hosoyama A."/>
            <person name="Uohara A."/>
            <person name="Ohji S."/>
            <person name="Ichikawa N."/>
        </authorList>
    </citation>
    <scope>NUCLEOTIDE SEQUENCE [LARGE SCALE GENOMIC DNA]</scope>
    <source>
        <strain evidence="1 2">NBRC 107929</strain>
    </source>
</reference>
<name>A0A512L6V0_9PROT</name>